<dbReference type="EMBL" id="UINC01163022">
    <property type="protein sequence ID" value="SVD63096.1"/>
    <property type="molecule type" value="Genomic_DNA"/>
</dbReference>
<organism evidence="1">
    <name type="scientific">marine metagenome</name>
    <dbReference type="NCBI Taxonomy" id="408172"/>
    <lineage>
        <taxon>unclassified sequences</taxon>
        <taxon>metagenomes</taxon>
        <taxon>ecological metagenomes</taxon>
    </lineage>
</organism>
<sequence>MPDLLTHEEYQAIGKSLDFPTNAFINGQFQASKSGNTFETI</sequence>
<accession>A0A382WW03</accession>
<dbReference type="AlphaFoldDB" id="A0A382WW03"/>
<proteinExistence type="predicted"/>
<name>A0A382WW03_9ZZZZ</name>
<protein>
    <submittedName>
        <fullName evidence="1">Uncharacterized protein</fullName>
    </submittedName>
</protein>
<gene>
    <name evidence="1" type="ORF">METZ01_LOCUS415950</name>
</gene>
<evidence type="ECO:0000313" key="1">
    <source>
        <dbReference type="EMBL" id="SVD63096.1"/>
    </source>
</evidence>
<feature type="non-terminal residue" evidence="1">
    <location>
        <position position="1"/>
    </location>
</feature>
<reference evidence="1" key="1">
    <citation type="submission" date="2018-05" db="EMBL/GenBank/DDBJ databases">
        <authorList>
            <person name="Lanie J.A."/>
            <person name="Ng W.-L."/>
            <person name="Kazmierczak K.M."/>
            <person name="Andrzejewski T.M."/>
            <person name="Davidsen T.M."/>
            <person name="Wayne K.J."/>
            <person name="Tettelin H."/>
            <person name="Glass J.I."/>
            <person name="Rusch D."/>
            <person name="Podicherti R."/>
            <person name="Tsui H.-C.T."/>
            <person name="Winkler M.E."/>
        </authorList>
    </citation>
    <scope>NUCLEOTIDE SEQUENCE</scope>
</reference>
<feature type="non-terminal residue" evidence="1">
    <location>
        <position position="41"/>
    </location>
</feature>